<evidence type="ECO:0000313" key="2">
    <source>
        <dbReference type="Proteomes" id="UP000244523"/>
    </source>
</evidence>
<dbReference type="EMBL" id="QBUD01000006">
    <property type="protein sequence ID" value="PUB14316.1"/>
    <property type="molecule type" value="Genomic_DNA"/>
</dbReference>
<keyword evidence="2" id="KW-1185">Reference proteome</keyword>
<evidence type="ECO:0000313" key="1">
    <source>
        <dbReference type="EMBL" id="PUB14316.1"/>
    </source>
</evidence>
<dbReference type="Gene3D" id="1.10.238.160">
    <property type="match status" value="1"/>
</dbReference>
<gene>
    <name evidence="1" type="ORF">C8N45_106191</name>
</gene>
<comment type="caution">
    <text evidence="1">The sequence shown here is derived from an EMBL/GenBank/DDBJ whole genome shotgun (WGS) entry which is preliminary data.</text>
</comment>
<name>A0A2T6KG57_9RHOB</name>
<dbReference type="Proteomes" id="UP000244523">
    <property type="component" value="Unassembled WGS sequence"/>
</dbReference>
<reference evidence="1 2" key="1">
    <citation type="submission" date="2018-04" db="EMBL/GenBank/DDBJ databases">
        <title>Genomic Encyclopedia of Archaeal and Bacterial Type Strains, Phase II (KMG-II): from individual species to whole genera.</title>
        <authorList>
            <person name="Goeker M."/>
        </authorList>
    </citation>
    <scope>NUCLEOTIDE SEQUENCE [LARGE SCALE GENOMIC DNA]</scope>
    <source>
        <strain evidence="1 2">DSM 29955</strain>
    </source>
</reference>
<dbReference type="InterPro" id="IPR010260">
    <property type="entry name" value="AlpA"/>
</dbReference>
<proteinExistence type="predicted"/>
<dbReference type="Pfam" id="PF05930">
    <property type="entry name" value="Phage_AlpA"/>
    <property type="match status" value="1"/>
</dbReference>
<accession>A0A2T6KG57</accession>
<protein>
    <submittedName>
        <fullName evidence="1">AlpA family transcriptional regulator</fullName>
    </submittedName>
</protein>
<sequence>MLFYLGEIVMKILSKRQVKELVLYSPQHTARLEKAGLFPKRVQLGPNRVGWVESEVLEWLELRLAQREVLN</sequence>
<organism evidence="1 2">
    <name type="scientific">Yoonia sediminilitoris</name>
    <dbReference type="NCBI Taxonomy" id="1286148"/>
    <lineage>
        <taxon>Bacteria</taxon>
        <taxon>Pseudomonadati</taxon>
        <taxon>Pseudomonadota</taxon>
        <taxon>Alphaproteobacteria</taxon>
        <taxon>Rhodobacterales</taxon>
        <taxon>Paracoccaceae</taxon>
        <taxon>Yoonia</taxon>
    </lineage>
</organism>
<dbReference type="AlphaFoldDB" id="A0A2T6KG57"/>